<protein>
    <recommendedName>
        <fullName evidence="3">Zinc-binding domain-containing protein</fullName>
    </recommendedName>
</protein>
<dbReference type="Proteomes" id="UP000179023">
    <property type="component" value="Unassembled WGS sequence"/>
</dbReference>
<organism evidence="1 2">
    <name type="scientific">Candidatus Sungbacteria bacterium RIFCSPHIGHO2_02_FULL_47_11</name>
    <dbReference type="NCBI Taxonomy" id="1802270"/>
    <lineage>
        <taxon>Bacteria</taxon>
        <taxon>Candidatus Sungiibacteriota</taxon>
    </lineage>
</organism>
<dbReference type="SUPFAM" id="SSF51156">
    <property type="entry name" value="Insect cysteine-rich antifreeze protein"/>
    <property type="match status" value="1"/>
</dbReference>
<evidence type="ECO:0000313" key="2">
    <source>
        <dbReference type="Proteomes" id="UP000179023"/>
    </source>
</evidence>
<dbReference type="InterPro" id="IPR016133">
    <property type="entry name" value="Insect_cyst_antifreeze_prot"/>
</dbReference>
<gene>
    <name evidence="1" type="ORF">A3C07_01730</name>
</gene>
<proteinExistence type="predicted"/>
<dbReference type="EMBL" id="MHQI01000071">
    <property type="protein sequence ID" value="OGZ98223.1"/>
    <property type="molecule type" value="Genomic_DNA"/>
</dbReference>
<evidence type="ECO:0008006" key="3">
    <source>
        <dbReference type="Google" id="ProtNLM"/>
    </source>
</evidence>
<accession>A0A1G2KG31</accession>
<comment type="caution">
    <text evidence="1">The sequence shown here is derived from an EMBL/GenBank/DDBJ whole genome shotgun (WGS) entry which is preliminary data.</text>
</comment>
<dbReference type="STRING" id="1802270.A3C07_01730"/>
<evidence type="ECO:0000313" key="1">
    <source>
        <dbReference type="EMBL" id="OGZ98223.1"/>
    </source>
</evidence>
<dbReference type="AlphaFoldDB" id="A0A1G2KG31"/>
<name>A0A1G2KG31_9BACT</name>
<sequence length="591" mass="69377">MNGETKQCQNCKQEFVVAPDDFAFYEKIKVPPPTFCVMCRHQRRLAPRNERTFYHRKCGLCKKELIAIYPEDAPFPVYCYECFWSDKWNPLEYGRAYDFSKSFFAQFKTLQDAVPRLALLATNSVNSPYVNHAPDSKNCYLIFNSIRNENCSYGNIYFESKDCLDGWSTHRSELCYQVVNCKNCYKLFFSEECEKCTDSSFLYNCTGCSNCFLCSNLKNKSYCIENVQYSQEEYKKRLAEYLDGSYGKLERAINRYRDLKQNRIVHKYRIDRKATESTGNYLYNSHHCKFCFTSEEQEYCSYVYDSSRNKDCVDHSFIEDDELCYEGMSLYRDYGSKFSYMSWYDRNPTYCALVFNSDDCFGCISLNKTSYCILNKQYTKEEYEKVIPQIIAQMNEMPYTDSKGRTYRYGEFFPVEISPFAYNETVAQEQFPLTNEQALAEGYRWKKPESRNYQISVAGAKLPDFIKDVGDSILNDIIGCAHEGTCMEQCTTAFRIIPQELEFYRKMNLPLPRLCPNCRHYKRIKQRNPLKLWQRKCTCAGEKSDNGVYINTATHPAHPATQHCPNEFETSYAPDRSEIVYCKQCYQAEVV</sequence>
<reference evidence="1 2" key="1">
    <citation type="journal article" date="2016" name="Nat. Commun.">
        <title>Thousands of microbial genomes shed light on interconnected biogeochemical processes in an aquifer system.</title>
        <authorList>
            <person name="Anantharaman K."/>
            <person name="Brown C.T."/>
            <person name="Hug L.A."/>
            <person name="Sharon I."/>
            <person name="Castelle C.J."/>
            <person name="Probst A.J."/>
            <person name="Thomas B.C."/>
            <person name="Singh A."/>
            <person name="Wilkins M.J."/>
            <person name="Karaoz U."/>
            <person name="Brodie E.L."/>
            <person name="Williams K.H."/>
            <person name="Hubbard S.S."/>
            <person name="Banfield J.F."/>
        </authorList>
    </citation>
    <scope>NUCLEOTIDE SEQUENCE [LARGE SCALE GENOMIC DNA]</scope>
</reference>